<evidence type="ECO:0000256" key="10">
    <source>
        <dbReference type="ARBA" id="ARBA00047384"/>
    </source>
</evidence>
<sequence>MSFQVSAHAPPPSDSGSDTDSDDGRCSDWASSLGEARRTKDLFGDKVHASPEEALAAAKAAGFDLAATSERLGLDLYGRMRLINWIRKSHATPEQVAALAKDDEKLKDDALLVPVVADDPLLQLDFDDDWSDDEEGQVSIAQPAKSPAAAKADKELEALRAEVAALRHVVTRDLEGDESVDIKGKGKEKAKERDDDTHYFDSYAENDIHEIMLKDTTRTVSYARFILSNPKVFKDAIVLDVGAGTGILSMLAARAGAKHVYAIEASGLASKTRENIRNNGLESVITVIQGKVEDITLPVDKVDIIVSEWMGYMLLYESMLDSVLHARDRYLAPTGLMAPSQTRLVIAAITGKRIWRERFEFWQKVYGFDMSAMTTPYWNEGLVEIVDREEVVTSEAIVRDINTHDATPASLDFHSSFTIEATEKETTTVRAFLTWFDTFFSPLGGKASQFAPDHPVHIQDFALNLYESAVEPVNQAEANAVSFTTGPRGQYTHWKQVAFLLREPLQLAPNQRIEGRFYCRKSPDNSRELDVEIHFAVADGPESPANFTVQAFKVR</sequence>
<dbReference type="InterPro" id="IPR025799">
    <property type="entry name" value="Arg_MeTrfase"/>
</dbReference>
<dbReference type="PANTHER" id="PTHR11006">
    <property type="entry name" value="PROTEIN ARGININE N-METHYLTRANSFERASE"/>
    <property type="match status" value="1"/>
</dbReference>
<dbReference type="Pfam" id="PF21137">
    <property type="entry name" value="ANM3_C2H2_Zf"/>
    <property type="match status" value="1"/>
</dbReference>
<evidence type="ECO:0000259" key="14">
    <source>
        <dbReference type="Pfam" id="PF13649"/>
    </source>
</evidence>
<dbReference type="SUPFAM" id="SSF53335">
    <property type="entry name" value="S-adenosyl-L-methionine-dependent methyltransferases"/>
    <property type="match status" value="1"/>
</dbReference>
<dbReference type="InterPro" id="IPR029063">
    <property type="entry name" value="SAM-dependent_MTases_sf"/>
</dbReference>
<feature type="domain" description="Protein arginine N-methyltransferase" evidence="16">
    <location>
        <begin position="343"/>
        <end position="443"/>
    </location>
</feature>
<evidence type="ECO:0000259" key="16">
    <source>
        <dbReference type="Pfam" id="PF22528"/>
    </source>
</evidence>
<evidence type="ECO:0000256" key="4">
    <source>
        <dbReference type="ARBA" id="ARBA00022603"/>
    </source>
</evidence>
<organism evidence="17 18">
    <name type="scientific">Vanrija albida</name>
    <dbReference type="NCBI Taxonomy" id="181172"/>
    <lineage>
        <taxon>Eukaryota</taxon>
        <taxon>Fungi</taxon>
        <taxon>Dikarya</taxon>
        <taxon>Basidiomycota</taxon>
        <taxon>Agaricomycotina</taxon>
        <taxon>Tremellomycetes</taxon>
        <taxon>Trichosporonales</taxon>
        <taxon>Trichosporonaceae</taxon>
        <taxon>Vanrija</taxon>
    </lineage>
</organism>
<dbReference type="InterPro" id="IPR041698">
    <property type="entry name" value="Methyltransf_25"/>
</dbReference>
<evidence type="ECO:0000256" key="5">
    <source>
        <dbReference type="ARBA" id="ARBA00022679"/>
    </source>
</evidence>
<dbReference type="Proteomes" id="UP001565368">
    <property type="component" value="Unassembled WGS sequence"/>
</dbReference>
<dbReference type="SUPFAM" id="SSF57667">
    <property type="entry name" value="beta-beta-alpha zinc fingers"/>
    <property type="match status" value="1"/>
</dbReference>
<dbReference type="PROSITE" id="PS51678">
    <property type="entry name" value="SAM_MT_PRMT"/>
    <property type="match status" value="1"/>
</dbReference>
<dbReference type="Gene3D" id="2.70.160.11">
    <property type="entry name" value="Hnrnp arginine n-methyltransferase1"/>
    <property type="match status" value="1"/>
</dbReference>
<keyword evidence="7" id="KW-0479">Metal-binding</keyword>
<dbReference type="GeneID" id="95989339"/>
<gene>
    <name evidence="17" type="ORF">Q8F55_008296</name>
</gene>
<evidence type="ECO:0000313" key="18">
    <source>
        <dbReference type="Proteomes" id="UP001565368"/>
    </source>
</evidence>
<feature type="domain" description="Protein arginine N-methyltransferase" evidence="16">
    <location>
        <begin position="478"/>
        <end position="538"/>
    </location>
</feature>
<dbReference type="Pfam" id="PF13649">
    <property type="entry name" value="Methyltransf_25"/>
    <property type="match status" value="1"/>
</dbReference>
<keyword evidence="8" id="KW-0863">Zinc-finger</keyword>
<dbReference type="EC" id="2.1.1.319" evidence="2"/>
<evidence type="ECO:0000256" key="8">
    <source>
        <dbReference type="ARBA" id="ARBA00022771"/>
    </source>
</evidence>
<feature type="region of interest" description="Disordered" evidence="13">
    <location>
        <begin position="1"/>
        <end position="30"/>
    </location>
</feature>
<dbReference type="PANTHER" id="PTHR11006:SF53">
    <property type="entry name" value="PROTEIN ARGININE N-METHYLTRANSFERASE 3"/>
    <property type="match status" value="1"/>
</dbReference>
<comment type="caution">
    <text evidence="17">The sequence shown here is derived from an EMBL/GenBank/DDBJ whole genome shotgun (WGS) entry which is preliminary data.</text>
</comment>
<evidence type="ECO:0000256" key="6">
    <source>
        <dbReference type="ARBA" id="ARBA00022691"/>
    </source>
</evidence>
<comment type="catalytic activity">
    <reaction evidence="11">
        <text>L-arginyl-[protein] + S-adenosyl-L-methionine = N(omega)-methyl-L-arginyl-[protein] + S-adenosyl-L-homocysteine + H(+)</text>
        <dbReference type="Rhea" id="RHEA:48100"/>
        <dbReference type="Rhea" id="RHEA-COMP:10532"/>
        <dbReference type="Rhea" id="RHEA-COMP:11990"/>
        <dbReference type="ChEBI" id="CHEBI:15378"/>
        <dbReference type="ChEBI" id="CHEBI:29965"/>
        <dbReference type="ChEBI" id="CHEBI:57856"/>
        <dbReference type="ChEBI" id="CHEBI:59789"/>
        <dbReference type="ChEBI" id="CHEBI:65280"/>
    </reaction>
    <physiologicalReaction direction="left-to-right" evidence="11">
        <dbReference type="Rhea" id="RHEA:48101"/>
    </physiologicalReaction>
</comment>
<keyword evidence="9" id="KW-0862">Zinc</keyword>
<keyword evidence="4 12" id="KW-0489">Methyltransferase</keyword>
<evidence type="ECO:0000256" key="3">
    <source>
        <dbReference type="ARBA" id="ARBA00022490"/>
    </source>
</evidence>
<accession>A0ABR3PVU9</accession>
<dbReference type="InterPro" id="IPR049482">
    <property type="entry name" value="ANM3-like_C2H2_Zf"/>
</dbReference>
<dbReference type="InterPro" id="IPR055135">
    <property type="entry name" value="PRMT_dom"/>
</dbReference>
<evidence type="ECO:0000256" key="9">
    <source>
        <dbReference type="ARBA" id="ARBA00022833"/>
    </source>
</evidence>
<dbReference type="Pfam" id="PF22528">
    <property type="entry name" value="PRMT_C"/>
    <property type="match status" value="2"/>
</dbReference>
<name>A0ABR3PVU9_9TREE</name>
<dbReference type="Gene3D" id="3.40.50.150">
    <property type="entry name" value="Vaccinia Virus protein VP39"/>
    <property type="match status" value="1"/>
</dbReference>
<dbReference type="EMBL" id="JBBXJM010000006">
    <property type="protein sequence ID" value="KAL1406590.1"/>
    <property type="molecule type" value="Genomic_DNA"/>
</dbReference>
<comment type="catalytic activity">
    <reaction evidence="10">
        <text>L-arginyl-[protein] + 2 S-adenosyl-L-methionine = N(omega),N(omega)-dimethyl-L-arginyl-[protein] + 2 S-adenosyl-L-homocysteine + 2 H(+)</text>
        <dbReference type="Rhea" id="RHEA:48096"/>
        <dbReference type="Rhea" id="RHEA-COMP:10532"/>
        <dbReference type="Rhea" id="RHEA-COMP:11991"/>
        <dbReference type="ChEBI" id="CHEBI:15378"/>
        <dbReference type="ChEBI" id="CHEBI:29965"/>
        <dbReference type="ChEBI" id="CHEBI:57856"/>
        <dbReference type="ChEBI" id="CHEBI:59789"/>
        <dbReference type="ChEBI" id="CHEBI:61897"/>
        <dbReference type="EC" id="2.1.1.319"/>
    </reaction>
    <physiologicalReaction direction="left-to-right" evidence="10">
        <dbReference type="Rhea" id="RHEA:48097"/>
    </physiologicalReaction>
</comment>
<feature type="domain" description="Methyltransferase" evidence="14">
    <location>
        <begin position="238"/>
        <end position="335"/>
    </location>
</feature>
<evidence type="ECO:0000313" key="17">
    <source>
        <dbReference type="EMBL" id="KAL1406590.1"/>
    </source>
</evidence>
<proteinExistence type="predicted"/>
<keyword evidence="18" id="KW-1185">Reference proteome</keyword>
<reference evidence="17 18" key="1">
    <citation type="submission" date="2023-08" db="EMBL/GenBank/DDBJ databases">
        <title>Annotated Genome Sequence of Vanrija albida AlHP1.</title>
        <authorList>
            <person name="Herzog R."/>
        </authorList>
    </citation>
    <scope>NUCLEOTIDE SEQUENCE [LARGE SCALE GENOMIC DNA]</scope>
    <source>
        <strain evidence="17 18">AlHP1</strain>
    </source>
</reference>
<feature type="domain" description="Protein arginine N-methyltransferase 3-like C2H2 zinc finger" evidence="15">
    <location>
        <begin position="70"/>
        <end position="112"/>
    </location>
</feature>
<evidence type="ECO:0000256" key="2">
    <source>
        <dbReference type="ARBA" id="ARBA00011925"/>
    </source>
</evidence>
<dbReference type="RefSeq" id="XP_069206534.1">
    <property type="nucleotide sequence ID" value="XM_069356693.1"/>
</dbReference>
<comment type="subcellular location">
    <subcellularLocation>
        <location evidence="1">Cytoplasm</location>
        <location evidence="1">Cytosol</location>
    </subcellularLocation>
</comment>
<evidence type="ECO:0000256" key="7">
    <source>
        <dbReference type="ARBA" id="ARBA00022723"/>
    </source>
</evidence>
<protein>
    <recommendedName>
        <fullName evidence="2">type I protein arginine methyltransferase</fullName>
        <ecNumber evidence="2">2.1.1.319</ecNumber>
    </recommendedName>
</protein>
<evidence type="ECO:0000256" key="1">
    <source>
        <dbReference type="ARBA" id="ARBA00004514"/>
    </source>
</evidence>
<keyword evidence="6 12" id="KW-0949">S-adenosyl-L-methionine</keyword>
<keyword evidence="5 12" id="KW-0808">Transferase</keyword>
<evidence type="ECO:0000256" key="13">
    <source>
        <dbReference type="SAM" id="MobiDB-lite"/>
    </source>
</evidence>
<evidence type="ECO:0000256" key="11">
    <source>
        <dbReference type="ARBA" id="ARBA00049303"/>
    </source>
</evidence>
<dbReference type="CDD" id="cd02440">
    <property type="entry name" value="AdoMet_MTases"/>
    <property type="match status" value="1"/>
</dbReference>
<keyword evidence="3" id="KW-0963">Cytoplasm</keyword>
<evidence type="ECO:0000259" key="15">
    <source>
        <dbReference type="Pfam" id="PF21137"/>
    </source>
</evidence>
<dbReference type="InterPro" id="IPR036236">
    <property type="entry name" value="Znf_C2H2_sf"/>
</dbReference>
<evidence type="ECO:0000256" key="12">
    <source>
        <dbReference type="PROSITE-ProRule" id="PRU01015"/>
    </source>
</evidence>